<dbReference type="Proteomes" id="UP000265955">
    <property type="component" value="Unassembled WGS sequence"/>
</dbReference>
<dbReference type="Gene3D" id="1.10.10.10">
    <property type="entry name" value="Winged helix-like DNA-binding domain superfamily/Winged helix DNA-binding domain"/>
    <property type="match status" value="1"/>
</dbReference>
<organism evidence="3 4">
    <name type="scientific">Noviherbaspirillum saxi</name>
    <dbReference type="NCBI Taxonomy" id="2320863"/>
    <lineage>
        <taxon>Bacteria</taxon>
        <taxon>Pseudomonadati</taxon>
        <taxon>Pseudomonadota</taxon>
        <taxon>Betaproteobacteria</taxon>
        <taxon>Burkholderiales</taxon>
        <taxon>Oxalobacteraceae</taxon>
        <taxon>Noviherbaspirillum</taxon>
    </lineage>
</organism>
<dbReference type="Pfam" id="PF18546">
    <property type="entry name" value="MetOD1"/>
    <property type="match status" value="1"/>
</dbReference>
<dbReference type="SUPFAM" id="SSF46785">
    <property type="entry name" value="Winged helix' DNA-binding domain"/>
    <property type="match status" value="1"/>
</dbReference>
<dbReference type="InterPro" id="IPR036390">
    <property type="entry name" value="WH_DNA-bd_sf"/>
</dbReference>
<accession>A0A3A3G6Y0</accession>
<dbReference type="InterPro" id="IPR013196">
    <property type="entry name" value="HTH_11"/>
</dbReference>
<dbReference type="AlphaFoldDB" id="A0A3A3G6Y0"/>
<dbReference type="GO" id="GO:0006355">
    <property type="term" value="P:regulation of DNA-templated transcription"/>
    <property type="evidence" value="ECO:0007669"/>
    <property type="project" value="UniProtKB-ARBA"/>
</dbReference>
<gene>
    <name evidence="3" type="ORF">D3871_21535</name>
</gene>
<sequence length="211" mass="23523">MLEILGGRQRELLELLQKNKVGMTADGLSEGLAITRNAVRQHLATLENDGLVKKGLTRASGGRPEQLYVLTEKGQECFPRHYSWFAQLLVESIEEEVGKEGFAERLDLIGERVGRQLLRQHHELSTPADKIEALSAAMKDLGYNAHTQADEQGAAVIEADNCVFHNLAMKNPNVCRFDLALLSTFSGCEVEHQECMAKNGNVCRFRFKEPS</sequence>
<dbReference type="EMBL" id="QYUO01000002">
    <property type="protein sequence ID" value="RJF95940.1"/>
    <property type="molecule type" value="Genomic_DNA"/>
</dbReference>
<proteinExistence type="predicted"/>
<name>A0A3A3G6Y0_9BURK</name>
<protein>
    <submittedName>
        <fullName evidence="3">HTH domain-containing protein</fullName>
    </submittedName>
</protein>
<dbReference type="InterPro" id="IPR011991">
    <property type="entry name" value="ArsR-like_HTH"/>
</dbReference>
<dbReference type="InterPro" id="IPR036388">
    <property type="entry name" value="WH-like_DNA-bd_sf"/>
</dbReference>
<evidence type="ECO:0000313" key="3">
    <source>
        <dbReference type="EMBL" id="RJF95940.1"/>
    </source>
</evidence>
<comment type="caution">
    <text evidence="3">The sequence shown here is derived from an EMBL/GenBank/DDBJ whole genome shotgun (WGS) entry which is preliminary data.</text>
</comment>
<feature type="domain" description="Metanogen output" evidence="2">
    <location>
        <begin position="131"/>
        <end position="208"/>
    </location>
</feature>
<evidence type="ECO:0000313" key="4">
    <source>
        <dbReference type="Proteomes" id="UP000265955"/>
    </source>
</evidence>
<keyword evidence="4" id="KW-1185">Reference proteome</keyword>
<dbReference type="CDD" id="cd00090">
    <property type="entry name" value="HTH_ARSR"/>
    <property type="match status" value="1"/>
</dbReference>
<feature type="domain" description="Helix-turn-helix type 11" evidence="1">
    <location>
        <begin position="8"/>
        <end position="50"/>
    </location>
</feature>
<reference evidence="4" key="1">
    <citation type="submission" date="2018-09" db="EMBL/GenBank/DDBJ databases">
        <authorList>
            <person name="Zhu H."/>
        </authorList>
    </citation>
    <scope>NUCLEOTIDE SEQUENCE [LARGE SCALE GENOMIC DNA]</scope>
    <source>
        <strain evidence="4">K1R23-30</strain>
    </source>
</reference>
<evidence type="ECO:0000259" key="1">
    <source>
        <dbReference type="Pfam" id="PF08279"/>
    </source>
</evidence>
<dbReference type="InterPro" id="IPR041359">
    <property type="entry name" value="MetOD1"/>
</dbReference>
<evidence type="ECO:0000259" key="2">
    <source>
        <dbReference type="Pfam" id="PF18546"/>
    </source>
</evidence>
<dbReference type="OrthoDB" id="8545200at2"/>
<dbReference type="Pfam" id="PF08279">
    <property type="entry name" value="HTH_11"/>
    <property type="match status" value="1"/>
</dbReference>